<proteinExistence type="predicted"/>
<protein>
    <submittedName>
        <fullName evidence="1">Uncharacterized protein</fullName>
    </submittedName>
</protein>
<dbReference type="EMBL" id="JANBPG010000021">
    <property type="protein sequence ID" value="KAJ1901618.1"/>
    <property type="molecule type" value="Genomic_DNA"/>
</dbReference>
<gene>
    <name evidence="1" type="ORF">LPJ66_000643</name>
</gene>
<keyword evidence="2" id="KW-1185">Reference proteome</keyword>
<sequence length="232" mass="23805">MPTVIVYGGLGALGASVVSVFKRNAWRVISVGHAANTEADCNITVARTTALSSQSDQVHSQLAPLLSKDQKVDAILCVAGGWQGGNAASAKFVDSVMESLQQSVYSSTVAASIAARHLKSDGLLALTGAVTVEEQAGTPGMVGYGLAKAAVHQMVASLAAPKSGVEGRVVGILPATIDTPANRAAMPKADVSSWTPLGVIAEQLYQWASGQAECENGHLYKFVTAGGATRVE</sequence>
<evidence type="ECO:0000313" key="1">
    <source>
        <dbReference type="EMBL" id="KAJ1901618.1"/>
    </source>
</evidence>
<evidence type="ECO:0000313" key="2">
    <source>
        <dbReference type="Proteomes" id="UP001150581"/>
    </source>
</evidence>
<comment type="caution">
    <text evidence="1">The sequence shown here is derived from an EMBL/GenBank/DDBJ whole genome shotgun (WGS) entry which is preliminary data.</text>
</comment>
<organism evidence="1 2">
    <name type="scientific">Kickxella alabastrina</name>
    <dbReference type="NCBI Taxonomy" id="61397"/>
    <lineage>
        <taxon>Eukaryota</taxon>
        <taxon>Fungi</taxon>
        <taxon>Fungi incertae sedis</taxon>
        <taxon>Zoopagomycota</taxon>
        <taxon>Kickxellomycotina</taxon>
        <taxon>Kickxellomycetes</taxon>
        <taxon>Kickxellales</taxon>
        <taxon>Kickxellaceae</taxon>
        <taxon>Kickxella</taxon>
    </lineage>
</organism>
<accession>A0ACC1IVE5</accession>
<reference evidence="1" key="1">
    <citation type="submission" date="2022-07" db="EMBL/GenBank/DDBJ databases">
        <title>Phylogenomic reconstructions and comparative analyses of Kickxellomycotina fungi.</title>
        <authorList>
            <person name="Reynolds N.K."/>
            <person name="Stajich J.E."/>
            <person name="Barry K."/>
            <person name="Grigoriev I.V."/>
            <person name="Crous P."/>
            <person name="Smith M.E."/>
        </authorList>
    </citation>
    <scope>NUCLEOTIDE SEQUENCE</scope>
    <source>
        <strain evidence="1">Benny 63K</strain>
    </source>
</reference>
<dbReference type="Proteomes" id="UP001150581">
    <property type="component" value="Unassembled WGS sequence"/>
</dbReference>
<name>A0ACC1IVE5_9FUNG</name>